<reference evidence="1 2" key="1">
    <citation type="submission" date="2018-11" db="EMBL/GenBank/DDBJ databases">
        <title>Whole genome sequencing of an environmental sample.</title>
        <authorList>
            <person name="Sarangi A.N."/>
            <person name="Singh D."/>
            <person name="Tripathy S."/>
        </authorList>
    </citation>
    <scope>NUCLEOTIDE SEQUENCE [LARGE SCALE GENOMIC DNA]</scope>
    <source>
        <strain evidence="1 2">Lakshadweep</strain>
    </source>
</reference>
<gene>
    <name evidence="1" type="ORF">DYY88_03105</name>
</gene>
<proteinExistence type="predicted"/>
<dbReference type="EMBL" id="QVFV01000001">
    <property type="protein sequence ID" value="RZM82257.1"/>
    <property type="molecule type" value="Genomic_DNA"/>
</dbReference>
<dbReference type="Proteomes" id="UP000292459">
    <property type="component" value="Unassembled WGS sequence"/>
</dbReference>
<sequence>MSQTTNWYVVKASAGTCQILTDAELKSAPNSESWGPYATEGEAIAKRVGLIRAGKCQPA</sequence>
<protein>
    <recommendedName>
        <fullName evidence="3">DDE transposase family protein</fullName>
    </recommendedName>
</protein>
<accession>A0A4Q7EGP3</accession>
<organism evidence="1 2">
    <name type="scientific">Leptolyngbya iicbica LK</name>
    <dbReference type="NCBI Taxonomy" id="2294035"/>
    <lineage>
        <taxon>Bacteria</taxon>
        <taxon>Bacillati</taxon>
        <taxon>Cyanobacteriota</taxon>
        <taxon>Cyanophyceae</taxon>
        <taxon>Leptolyngbyales</taxon>
        <taxon>Leptolyngbyaceae</taxon>
        <taxon>Leptolyngbya group</taxon>
        <taxon>Leptolyngbya</taxon>
        <taxon>Leptolyngbya iicbica</taxon>
    </lineage>
</organism>
<dbReference type="OrthoDB" id="573957at2"/>
<name>A0A4Q7EGP3_9CYAN</name>
<evidence type="ECO:0000313" key="1">
    <source>
        <dbReference type="EMBL" id="RZM82257.1"/>
    </source>
</evidence>
<keyword evidence="2" id="KW-1185">Reference proteome</keyword>
<comment type="caution">
    <text evidence="1">The sequence shown here is derived from an EMBL/GenBank/DDBJ whole genome shotgun (WGS) entry which is preliminary data.</text>
</comment>
<evidence type="ECO:0000313" key="2">
    <source>
        <dbReference type="Proteomes" id="UP000292459"/>
    </source>
</evidence>
<dbReference type="RefSeq" id="WP_072041288.1">
    <property type="nucleotide sequence ID" value="NZ_QVFV01000001.1"/>
</dbReference>
<evidence type="ECO:0008006" key="3">
    <source>
        <dbReference type="Google" id="ProtNLM"/>
    </source>
</evidence>
<dbReference type="AlphaFoldDB" id="A0A4Q7EGP3"/>